<dbReference type="GO" id="GO:0007155">
    <property type="term" value="P:cell adhesion"/>
    <property type="evidence" value="ECO:0007669"/>
    <property type="project" value="TreeGrafter"/>
</dbReference>
<dbReference type="PANTHER" id="PTHR10900">
    <property type="entry name" value="PERIOSTIN-RELATED"/>
    <property type="match status" value="1"/>
</dbReference>
<dbReference type="PATRIC" id="fig|1280954.3.peg.2466"/>
<dbReference type="Gene3D" id="2.30.180.10">
    <property type="entry name" value="FAS1 domain"/>
    <property type="match status" value="1"/>
</dbReference>
<accession>A0A062VF25</accession>
<gene>
    <name evidence="2" type="ORF">HPO_12188</name>
</gene>
<reference evidence="2 3" key="1">
    <citation type="journal article" date="2014" name="Antonie Van Leeuwenhoek">
        <title>Hyphomonas beringensis sp. nov. and Hyphomonas chukchiensis sp. nov., isolated from surface seawater of the Bering Sea and Chukchi Sea.</title>
        <authorList>
            <person name="Li C."/>
            <person name="Lai Q."/>
            <person name="Li G."/>
            <person name="Dong C."/>
            <person name="Wang J."/>
            <person name="Liao Y."/>
            <person name="Shao Z."/>
        </authorList>
    </citation>
    <scope>NUCLEOTIDE SEQUENCE [LARGE SCALE GENOMIC DNA]</scope>
    <source>
        <strain evidence="2 3">PS728</strain>
    </source>
</reference>
<dbReference type="GO" id="GO:0005615">
    <property type="term" value="C:extracellular space"/>
    <property type="evidence" value="ECO:0007669"/>
    <property type="project" value="TreeGrafter"/>
</dbReference>
<dbReference type="GO" id="GO:0031012">
    <property type="term" value="C:extracellular matrix"/>
    <property type="evidence" value="ECO:0007669"/>
    <property type="project" value="TreeGrafter"/>
</dbReference>
<organism evidence="2 3">
    <name type="scientific">Hyphomonas polymorpha PS728</name>
    <dbReference type="NCBI Taxonomy" id="1280954"/>
    <lineage>
        <taxon>Bacteria</taxon>
        <taxon>Pseudomonadati</taxon>
        <taxon>Pseudomonadota</taxon>
        <taxon>Alphaproteobacteria</taxon>
        <taxon>Hyphomonadales</taxon>
        <taxon>Hyphomonadaceae</taxon>
        <taxon>Hyphomonas</taxon>
    </lineage>
</organism>
<proteinExistence type="predicted"/>
<name>A0A062VF25_9PROT</name>
<sequence length="220" mass="22939">MKESALAPGTNLSARRLIFIEQRIHAELAGGSKMKTFAFAALAALMMSPAAFADADKAAPASASLQLGAARAVAAVPAAKGERAVEKASKTGRFNTLMAAIDAAGVRDDLGQMGTYTFFAPTDAAFEKLPPGAMERLMRPENRDQLISLLRMHVVAGEELTAERMRGAQMTAETLNGPVAIDGTDPSTAVWVNAVTVSGPDIRGPDGVFVGIDTLLLPTG</sequence>
<dbReference type="InterPro" id="IPR036378">
    <property type="entry name" value="FAS1_dom_sf"/>
</dbReference>
<dbReference type="InterPro" id="IPR000782">
    <property type="entry name" value="FAS1_domain"/>
</dbReference>
<dbReference type="PANTHER" id="PTHR10900:SF120">
    <property type="entry name" value="MUCIN-5AC-RELATED"/>
    <property type="match status" value="1"/>
</dbReference>
<dbReference type="SMART" id="SM00554">
    <property type="entry name" value="FAS1"/>
    <property type="match status" value="1"/>
</dbReference>
<feature type="domain" description="FAS1" evidence="1">
    <location>
        <begin position="81"/>
        <end position="216"/>
    </location>
</feature>
<evidence type="ECO:0000259" key="1">
    <source>
        <dbReference type="PROSITE" id="PS50213"/>
    </source>
</evidence>
<dbReference type="Proteomes" id="UP000027100">
    <property type="component" value="Unassembled WGS sequence"/>
</dbReference>
<dbReference type="Pfam" id="PF02469">
    <property type="entry name" value="Fasciclin"/>
    <property type="match status" value="1"/>
</dbReference>
<dbReference type="EMBL" id="ARYM01000013">
    <property type="protein sequence ID" value="KCZ98074.1"/>
    <property type="molecule type" value="Genomic_DNA"/>
</dbReference>
<dbReference type="PROSITE" id="PS50213">
    <property type="entry name" value="FAS1"/>
    <property type="match status" value="1"/>
</dbReference>
<dbReference type="AlphaFoldDB" id="A0A062VF25"/>
<dbReference type="STRING" id="1280954.HPO_12188"/>
<dbReference type="GO" id="GO:0030198">
    <property type="term" value="P:extracellular matrix organization"/>
    <property type="evidence" value="ECO:0007669"/>
    <property type="project" value="TreeGrafter"/>
</dbReference>
<dbReference type="InterPro" id="IPR050904">
    <property type="entry name" value="Adhesion/Biosynth-related"/>
</dbReference>
<dbReference type="GO" id="GO:0050839">
    <property type="term" value="F:cell adhesion molecule binding"/>
    <property type="evidence" value="ECO:0007669"/>
    <property type="project" value="TreeGrafter"/>
</dbReference>
<dbReference type="SUPFAM" id="SSF82153">
    <property type="entry name" value="FAS1 domain"/>
    <property type="match status" value="1"/>
</dbReference>
<evidence type="ECO:0000313" key="3">
    <source>
        <dbReference type="Proteomes" id="UP000027100"/>
    </source>
</evidence>
<comment type="caution">
    <text evidence="2">The sequence shown here is derived from an EMBL/GenBank/DDBJ whole genome shotgun (WGS) entry which is preliminary data.</text>
</comment>
<evidence type="ECO:0000313" key="2">
    <source>
        <dbReference type="EMBL" id="KCZ98074.1"/>
    </source>
</evidence>
<dbReference type="eggNOG" id="COG2335">
    <property type="taxonomic scope" value="Bacteria"/>
</dbReference>
<protein>
    <submittedName>
        <fullName evidence="2">Fasciclin domain-containing protein</fullName>
    </submittedName>
</protein>
<keyword evidence="3" id="KW-1185">Reference proteome</keyword>